<name>A0A7I9ZG59_9MYCO</name>
<dbReference type="AlphaFoldDB" id="A0A7I9ZG59"/>
<protein>
    <submittedName>
        <fullName evidence="1">Uncharacterized protein</fullName>
    </submittedName>
</protein>
<evidence type="ECO:0000313" key="1">
    <source>
        <dbReference type="EMBL" id="GFH00005.1"/>
    </source>
</evidence>
<dbReference type="RefSeq" id="WP_163886789.1">
    <property type="nucleotide sequence ID" value="NZ_BLLB01000002.1"/>
</dbReference>
<dbReference type="EMBL" id="BLLB01000002">
    <property type="protein sequence ID" value="GFH00005.1"/>
    <property type="molecule type" value="Genomic_DNA"/>
</dbReference>
<dbReference type="Proteomes" id="UP000465304">
    <property type="component" value="Unassembled WGS sequence"/>
</dbReference>
<organism evidence="1 2">
    <name type="scientific">Mycolicibacterium hippocampi</name>
    <dbReference type="NCBI Taxonomy" id="659824"/>
    <lineage>
        <taxon>Bacteria</taxon>
        <taxon>Bacillati</taxon>
        <taxon>Actinomycetota</taxon>
        <taxon>Actinomycetes</taxon>
        <taxon>Mycobacteriales</taxon>
        <taxon>Mycobacteriaceae</taxon>
        <taxon>Mycolicibacterium</taxon>
    </lineage>
</organism>
<gene>
    <name evidence="1" type="ORF">MHIP_04880</name>
</gene>
<keyword evidence="2" id="KW-1185">Reference proteome</keyword>
<evidence type="ECO:0000313" key="2">
    <source>
        <dbReference type="Proteomes" id="UP000465304"/>
    </source>
</evidence>
<accession>A0A7I9ZG59</accession>
<reference evidence="1 2" key="1">
    <citation type="journal article" date="2019" name="Emerg. Microbes Infect.">
        <title>Comprehensive subspecies identification of 175 nontuberculous mycobacteria species based on 7547 genomic profiles.</title>
        <authorList>
            <person name="Matsumoto Y."/>
            <person name="Kinjo T."/>
            <person name="Motooka D."/>
            <person name="Nabeya D."/>
            <person name="Jung N."/>
            <person name="Uechi K."/>
            <person name="Horii T."/>
            <person name="Iida T."/>
            <person name="Fujita J."/>
            <person name="Nakamura S."/>
        </authorList>
    </citation>
    <scope>NUCLEOTIDE SEQUENCE [LARGE SCALE GENOMIC DNA]</scope>
    <source>
        <strain evidence="1 2">JCM 30996</strain>
    </source>
</reference>
<proteinExistence type="predicted"/>
<sequence length="81" mass="8321">MNTTTDPVQLIIDLGSDRPGTVRDALTDYAGRLAEAGCFDGLSVRDARLAVAAIAVDAVPADDPAAVLCARQVAVIVLANL</sequence>
<comment type="caution">
    <text evidence="1">The sequence shown here is derived from an EMBL/GenBank/DDBJ whole genome shotgun (WGS) entry which is preliminary data.</text>
</comment>